<evidence type="ECO:0000313" key="1">
    <source>
        <dbReference type="EMBL" id="GME79504.1"/>
    </source>
</evidence>
<dbReference type="EMBL" id="BSXS01002621">
    <property type="protein sequence ID" value="GME79504.1"/>
    <property type="molecule type" value="Genomic_DNA"/>
</dbReference>
<organism evidence="1 2">
    <name type="scientific">Ambrosiozyma monospora</name>
    <name type="common">Yeast</name>
    <name type="synonym">Endomycopsis monosporus</name>
    <dbReference type="NCBI Taxonomy" id="43982"/>
    <lineage>
        <taxon>Eukaryota</taxon>
        <taxon>Fungi</taxon>
        <taxon>Dikarya</taxon>
        <taxon>Ascomycota</taxon>
        <taxon>Saccharomycotina</taxon>
        <taxon>Pichiomycetes</taxon>
        <taxon>Pichiales</taxon>
        <taxon>Pichiaceae</taxon>
        <taxon>Ambrosiozyma</taxon>
    </lineage>
</organism>
<name>A0ACB5T1T7_AMBMO</name>
<reference evidence="1" key="1">
    <citation type="submission" date="2023-04" db="EMBL/GenBank/DDBJ databases">
        <title>Ambrosiozyma monospora NBRC 10751.</title>
        <authorList>
            <person name="Ichikawa N."/>
            <person name="Sato H."/>
            <person name="Tonouchi N."/>
        </authorList>
    </citation>
    <scope>NUCLEOTIDE SEQUENCE</scope>
    <source>
        <strain evidence="1">NBRC 10751</strain>
    </source>
</reference>
<evidence type="ECO:0000313" key="2">
    <source>
        <dbReference type="Proteomes" id="UP001165064"/>
    </source>
</evidence>
<dbReference type="Proteomes" id="UP001165064">
    <property type="component" value="Unassembled WGS sequence"/>
</dbReference>
<gene>
    <name evidence="1" type="ORF">Amon02_000398200</name>
</gene>
<keyword evidence="2" id="KW-1185">Reference proteome</keyword>
<comment type="caution">
    <text evidence="1">The sequence shown here is derived from an EMBL/GenBank/DDBJ whole genome shotgun (WGS) entry which is preliminary data.</text>
</comment>
<proteinExistence type="predicted"/>
<sequence length="584" mass="61510">MILGSTLILTVPLSLPGAQKSASSGAPQLQNPKELSVDTKLAAPESSAKPLIYQPQPQRSPIKADTLGESDYPQSSNAPGSVSIPSSNQVPQSKSIPDSQKPVSQQANGSAPHQSQQQQQPVVSQIDNELIPQPQQHTANQVNSIQPSSDTYQGQQQPQAPAQLNNTNAPANSYNSQPQQQQQPTSGQVAGNSSLPEQQQQPLSRDLANGSSVTQQQQPTSRDMGGASNPVSSGQYASPPVQTSHEANGVSYPQASNQPSGTSFPPASNQPNGTSYPQASPEANDGPYSVQVPQQQPTHLSQPPTAQAPPDSYQQKSSEPLKVSPPQPTSYTQSPTVSPISSSAPQAPIYQQPAANDAFEQHTVTPSNKSRDVGPQQPQSANTDRYSQPEAPLFQSNGPASTANVVPLAKSVQPESDGSAGNKSSAPIAQSPDRLQPLNGSVYPQSGGSMESSVVAPISNNPDRYETPADNLTNQPNGNSYPQAQSTGVGNSSPTEQQQQRQPPFDQATINTQQYGFLAAHQNGAFEETPQTSVYPNEQQGSFQDDQANNRGVQPISVPSSDSSSAADINSNRPIAVTFLHNSL</sequence>
<accession>A0ACB5T1T7</accession>
<protein>
    <submittedName>
        <fullName evidence="1">Unnamed protein product</fullName>
    </submittedName>
</protein>